<evidence type="ECO:0000256" key="1">
    <source>
        <dbReference type="SAM" id="Phobius"/>
    </source>
</evidence>
<dbReference type="AlphaFoldDB" id="A0A8D8AVD0"/>
<proteinExistence type="predicted"/>
<name>A0A8D8AVD0_CULPI</name>
<accession>A0A8D8AVD0</accession>
<organism evidence="2">
    <name type="scientific">Culex pipiens</name>
    <name type="common">House mosquito</name>
    <dbReference type="NCBI Taxonomy" id="7175"/>
    <lineage>
        <taxon>Eukaryota</taxon>
        <taxon>Metazoa</taxon>
        <taxon>Ecdysozoa</taxon>
        <taxon>Arthropoda</taxon>
        <taxon>Hexapoda</taxon>
        <taxon>Insecta</taxon>
        <taxon>Pterygota</taxon>
        <taxon>Neoptera</taxon>
        <taxon>Endopterygota</taxon>
        <taxon>Diptera</taxon>
        <taxon>Nematocera</taxon>
        <taxon>Culicoidea</taxon>
        <taxon>Culicidae</taxon>
        <taxon>Culicinae</taxon>
        <taxon>Culicini</taxon>
        <taxon>Culex</taxon>
        <taxon>Culex</taxon>
    </lineage>
</organism>
<reference evidence="2" key="1">
    <citation type="submission" date="2021-05" db="EMBL/GenBank/DDBJ databases">
        <authorList>
            <person name="Alioto T."/>
            <person name="Alioto T."/>
            <person name="Gomez Garrido J."/>
        </authorList>
    </citation>
    <scope>NUCLEOTIDE SEQUENCE</scope>
</reference>
<feature type="transmembrane region" description="Helical" evidence="1">
    <location>
        <begin position="14"/>
        <end position="35"/>
    </location>
</feature>
<sequence>MIPPQVPPRENRVVLRRCLAAGVIFATGVTSLLVLRSHPEYPFRPICKIFLTNRGGLTSSSRPIFFIGGSKLTPELVTCELRYFFRQTFFFEIVLRFLGHGVVVLELVQDANLEQNRQLCWWKTLFVGETAVKIFGAQSMMPLLQLFTPITPERTSMYT</sequence>
<protein>
    <submittedName>
        <fullName evidence="2">(northern house mosquito) hypothetical protein</fullName>
    </submittedName>
</protein>
<keyword evidence="1" id="KW-0472">Membrane</keyword>
<dbReference type="EMBL" id="HBUE01042379">
    <property type="protein sequence ID" value="CAG6461257.1"/>
    <property type="molecule type" value="Transcribed_RNA"/>
</dbReference>
<evidence type="ECO:0000313" key="2">
    <source>
        <dbReference type="EMBL" id="CAG6461257.1"/>
    </source>
</evidence>
<keyword evidence="1" id="KW-1133">Transmembrane helix</keyword>
<keyword evidence="1" id="KW-0812">Transmembrane</keyword>